<sequence>MASQKVSFFCALLVSGAPYNVCRELPPGSRRDEGEGNTARRQKMERPYIRRDSNPGPKHFLDSPLLDEGCRRSARELGLRKLFDWANSLNPLASHVVKAYNQSVIADDYEMLRQGDDESAKAFYKRFSEWQLRAQHHRYKYEARSAFIDRLNNRLRSRVCTQMARYKQRAEPVNFSLLFLIVLEEDGQSD</sequence>
<name>A0A0L6VAM8_9BASI</name>
<dbReference type="Proteomes" id="UP000037035">
    <property type="component" value="Unassembled WGS sequence"/>
</dbReference>
<proteinExistence type="predicted"/>
<evidence type="ECO:0000256" key="1">
    <source>
        <dbReference type="SAM" id="MobiDB-lite"/>
    </source>
</evidence>
<dbReference type="EMBL" id="LAVV01006914">
    <property type="protein sequence ID" value="KNZ57803.1"/>
    <property type="molecule type" value="Genomic_DNA"/>
</dbReference>
<dbReference type="AlphaFoldDB" id="A0A0L6VAM8"/>
<reference evidence="2 3" key="1">
    <citation type="submission" date="2015-08" db="EMBL/GenBank/DDBJ databases">
        <title>Next Generation Sequencing and Analysis of the Genome of Puccinia sorghi L Schw, the Causal Agent of Maize Common Rust.</title>
        <authorList>
            <person name="Rochi L."/>
            <person name="Burguener G."/>
            <person name="Darino M."/>
            <person name="Turjanski A."/>
            <person name="Kreff E."/>
            <person name="Dieguez M.J."/>
            <person name="Sacco F."/>
        </authorList>
    </citation>
    <scope>NUCLEOTIDE SEQUENCE [LARGE SCALE GENOMIC DNA]</scope>
    <source>
        <strain evidence="2 3">RO10H11247</strain>
    </source>
</reference>
<feature type="region of interest" description="Disordered" evidence="1">
    <location>
        <begin position="24"/>
        <end position="62"/>
    </location>
</feature>
<comment type="caution">
    <text evidence="2">The sequence shown here is derived from an EMBL/GenBank/DDBJ whole genome shotgun (WGS) entry which is preliminary data.</text>
</comment>
<feature type="compositionally biased region" description="Basic and acidic residues" evidence="1">
    <location>
        <begin position="42"/>
        <end position="53"/>
    </location>
</feature>
<organism evidence="2 3">
    <name type="scientific">Puccinia sorghi</name>
    <dbReference type="NCBI Taxonomy" id="27349"/>
    <lineage>
        <taxon>Eukaryota</taxon>
        <taxon>Fungi</taxon>
        <taxon>Dikarya</taxon>
        <taxon>Basidiomycota</taxon>
        <taxon>Pucciniomycotina</taxon>
        <taxon>Pucciniomycetes</taxon>
        <taxon>Pucciniales</taxon>
        <taxon>Pucciniaceae</taxon>
        <taxon>Puccinia</taxon>
    </lineage>
</organism>
<evidence type="ECO:0000313" key="2">
    <source>
        <dbReference type="EMBL" id="KNZ57803.1"/>
    </source>
</evidence>
<protein>
    <submittedName>
        <fullName evidence="2">Uncharacterized protein</fullName>
    </submittedName>
</protein>
<gene>
    <name evidence="2" type="ORF">VP01_2069g5</name>
</gene>
<dbReference type="VEuPathDB" id="FungiDB:VP01_2069g5"/>
<accession>A0A0L6VAM8</accession>
<evidence type="ECO:0000313" key="3">
    <source>
        <dbReference type="Proteomes" id="UP000037035"/>
    </source>
</evidence>
<dbReference type="OrthoDB" id="2495075at2759"/>
<keyword evidence="3" id="KW-1185">Reference proteome</keyword>